<evidence type="ECO:0000256" key="2">
    <source>
        <dbReference type="SAM" id="MobiDB-lite"/>
    </source>
</evidence>
<sequence length="507" mass="60411">MKQNNHSFDSLNDRKLNSPGQPYSHAEFLSSRKEIILQRITNQKYKESKQNESPIKLQQYQESLSQSPGDQNINLEGSQEQRNSFIEQEVTDAQINQLKNIDIKKLQALILKNRNDANKSYSIQNFQSLFIEIGLLYNQNQQKEQEASERSIQYCEQLWRVIQFSSNSPFANSQFINQIMAILLNRQLCQESMITLVQNELINNFKVSTQQNAEEFIKQLNYSNINLKQILNYFYILIHTYELNEHILQNQASPTKNNNNTMNIYDKNKKNTRHEKLFQHAELLNQKRNTFSLLKQKEELDSCTFQPIINYNQQNLMSPKYQKILQTNVHDRLYQNAQEIKKSQEEIQQQREKQKEEEMQQYSFHPQITKLDHIDHCNQDKKNIIDYVPGAKTQLERLAKARRIKTEKDQFWDKQMQQYREKGVKTNPTKTQEFSFMNRIPLKREPIMYLDVNITTSKKGRIALYKGDDYKKVARDFAQIYRLNQEALQELEERVYQAIHIYYSQFA</sequence>
<dbReference type="OMA" id="QANKVKI"/>
<feature type="compositionally biased region" description="Polar residues" evidence="2">
    <location>
        <begin position="1"/>
        <end position="10"/>
    </location>
</feature>
<reference evidence="4" key="1">
    <citation type="journal article" date="2006" name="PLoS Biol.">
        <title>Macronuclear genome sequence of the ciliate Tetrahymena thermophila, a model eukaryote.</title>
        <authorList>
            <person name="Eisen J.A."/>
            <person name="Coyne R.S."/>
            <person name="Wu M."/>
            <person name="Wu D."/>
            <person name="Thiagarajan M."/>
            <person name="Wortman J.R."/>
            <person name="Badger J.H."/>
            <person name="Ren Q."/>
            <person name="Amedeo P."/>
            <person name="Jones K.M."/>
            <person name="Tallon L.J."/>
            <person name="Delcher A.L."/>
            <person name="Salzberg S.L."/>
            <person name="Silva J.C."/>
            <person name="Haas B.J."/>
            <person name="Majoros W.H."/>
            <person name="Farzad M."/>
            <person name="Carlton J.M."/>
            <person name="Smith R.K. Jr."/>
            <person name="Garg J."/>
            <person name="Pearlman R.E."/>
            <person name="Karrer K.M."/>
            <person name="Sun L."/>
            <person name="Manning G."/>
            <person name="Elde N.C."/>
            <person name="Turkewitz A.P."/>
            <person name="Asai D.J."/>
            <person name="Wilkes D.E."/>
            <person name="Wang Y."/>
            <person name="Cai H."/>
            <person name="Collins K."/>
            <person name="Stewart B.A."/>
            <person name="Lee S.R."/>
            <person name="Wilamowska K."/>
            <person name="Weinberg Z."/>
            <person name="Ruzzo W.L."/>
            <person name="Wloga D."/>
            <person name="Gaertig J."/>
            <person name="Frankel J."/>
            <person name="Tsao C.-C."/>
            <person name="Gorovsky M.A."/>
            <person name="Keeling P.J."/>
            <person name="Waller R.F."/>
            <person name="Patron N.J."/>
            <person name="Cherry J.M."/>
            <person name="Stover N.A."/>
            <person name="Krieger C.J."/>
            <person name="del Toro C."/>
            <person name="Ryder H.F."/>
            <person name="Williamson S.C."/>
            <person name="Barbeau R.A."/>
            <person name="Hamilton E.P."/>
            <person name="Orias E."/>
        </authorList>
    </citation>
    <scope>NUCLEOTIDE SEQUENCE [LARGE SCALE GENOMIC DNA]</scope>
    <source>
        <strain evidence="4">SB210</strain>
    </source>
</reference>
<dbReference type="PANTHER" id="PTHR38150">
    <property type="entry name" value="EF-HAND DOMAIN-CONTAINING PROTEIN"/>
    <property type="match status" value="1"/>
</dbReference>
<dbReference type="InParanoid" id="I7MKQ4"/>
<dbReference type="OrthoDB" id="273382at2759"/>
<dbReference type="HOGENOM" id="CLU_538074_0_0_1"/>
<proteinExistence type="predicted"/>
<evidence type="ECO:0000313" key="4">
    <source>
        <dbReference type="Proteomes" id="UP000009168"/>
    </source>
</evidence>
<gene>
    <name evidence="3" type="ORF">TTHERM_00591620</name>
</gene>
<keyword evidence="1" id="KW-0175">Coiled coil</keyword>
<name>I7MKQ4_TETTS</name>
<keyword evidence="4" id="KW-1185">Reference proteome</keyword>
<protein>
    <submittedName>
        <fullName evidence="3">Uncharacterized protein</fullName>
    </submittedName>
</protein>
<dbReference type="AlphaFoldDB" id="I7MKQ4"/>
<dbReference type="RefSeq" id="XP_001019971.1">
    <property type="nucleotide sequence ID" value="XM_001019971.2"/>
</dbReference>
<dbReference type="Proteomes" id="UP000009168">
    <property type="component" value="Unassembled WGS sequence"/>
</dbReference>
<accession>I7MKQ4</accession>
<evidence type="ECO:0000313" key="3">
    <source>
        <dbReference type="EMBL" id="EAR99726.1"/>
    </source>
</evidence>
<dbReference type="EMBL" id="GG662637">
    <property type="protein sequence ID" value="EAR99726.1"/>
    <property type="molecule type" value="Genomic_DNA"/>
</dbReference>
<dbReference type="KEGG" id="tet:TTHERM_00591620"/>
<dbReference type="GeneID" id="7838717"/>
<feature type="region of interest" description="Disordered" evidence="2">
    <location>
        <begin position="1"/>
        <end position="27"/>
    </location>
</feature>
<organism evidence="3 4">
    <name type="scientific">Tetrahymena thermophila (strain SB210)</name>
    <dbReference type="NCBI Taxonomy" id="312017"/>
    <lineage>
        <taxon>Eukaryota</taxon>
        <taxon>Sar</taxon>
        <taxon>Alveolata</taxon>
        <taxon>Ciliophora</taxon>
        <taxon>Intramacronucleata</taxon>
        <taxon>Oligohymenophorea</taxon>
        <taxon>Hymenostomatida</taxon>
        <taxon>Tetrahymenina</taxon>
        <taxon>Tetrahymenidae</taxon>
        <taxon>Tetrahymena</taxon>
    </lineage>
</organism>
<dbReference type="PANTHER" id="PTHR38150:SF1">
    <property type="entry name" value="PFU DOMAIN-CONTAINING PROTEIN"/>
    <property type="match status" value="1"/>
</dbReference>
<evidence type="ECO:0000256" key="1">
    <source>
        <dbReference type="SAM" id="Coils"/>
    </source>
</evidence>
<feature type="coiled-coil region" evidence="1">
    <location>
        <begin position="330"/>
        <end position="360"/>
    </location>
</feature>